<comment type="caution">
    <text evidence="9">The sequence shown here is derived from an EMBL/GenBank/DDBJ whole genome shotgun (WGS) entry which is preliminary data.</text>
</comment>
<dbReference type="PANTHER" id="PTHR23517:SF2">
    <property type="entry name" value="MULTIDRUG RESISTANCE PROTEIN MDTH"/>
    <property type="match status" value="1"/>
</dbReference>
<dbReference type="RefSeq" id="WP_345514765.1">
    <property type="nucleotide sequence ID" value="NZ_BAAAXD010000029.1"/>
</dbReference>
<feature type="transmembrane region" description="Helical" evidence="7">
    <location>
        <begin position="209"/>
        <end position="229"/>
    </location>
</feature>
<accession>A0ABV5R5W3</accession>
<evidence type="ECO:0000256" key="6">
    <source>
        <dbReference type="ARBA" id="ARBA00023136"/>
    </source>
</evidence>
<evidence type="ECO:0000313" key="9">
    <source>
        <dbReference type="EMBL" id="MFB9573238.1"/>
    </source>
</evidence>
<evidence type="ECO:0000256" key="2">
    <source>
        <dbReference type="ARBA" id="ARBA00022448"/>
    </source>
</evidence>
<evidence type="ECO:0000256" key="5">
    <source>
        <dbReference type="ARBA" id="ARBA00022989"/>
    </source>
</evidence>
<feature type="transmembrane region" description="Helical" evidence="7">
    <location>
        <begin position="284"/>
        <end position="309"/>
    </location>
</feature>
<feature type="transmembrane region" description="Helical" evidence="7">
    <location>
        <begin position="79"/>
        <end position="102"/>
    </location>
</feature>
<feature type="transmembrane region" description="Helical" evidence="7">
    <location>
        <begin position="16"/>
        <end position="36"/>
    </location>
</feature>
<dbReference type="SUPFAM" id="SSF103473">
    <property type="entry name" value="MFS general substrate transporter"/>
    <property type="match status" value="1"/>
</dbReference>
<keyword evidence="6 7" id="KW-0472">Membrane</keyword>
<name>A0ABV5R5W3_9ACTN</name>
<dbReference type="PANTHER" id="PTHR23517">
    <property type="entry name" value="RESISTANCE PROTEIN MDTM, PUTATIVE-RELATED-RELATED"/>
    <property type="match status" value="1"/>
</dbReference>
<organism evidence="9 10">
    <name type="scientific">Streptomyces yanii</name>
    <dbReference type="NCBI Taxonomy" id="78510"/>
    <lineage>
        <taxon>Bacteria</taxon>
        <taxon>Bacillati</taxon>
        <taxon>Actinomycetota</taxon>
        <taxon>Actinomycetes</taxon>
        <taxon>Kitasatosporales</taxon>
        <taxon>Streptomycetaceae</taxon>
        <taxon>Streptomyces</taxon>
    </lineage>
</organism>
<evidence type="ECO:0000256" key="1">
    <source>
        <dbReference type="ARBA" id="ARBA00004651"/>
    </source>
</evidence>
<dbReference type="PROSITE" id="PS50850">
    <property type="entry name" value="MFS"/>
    <property type="match status" value="1"/>
</dbReference>
<evidence type="ECO:0000313" key="10">
    <source>
        <dbReference type="Proteomes" id="UP001589710"/>
    </source>
</evidence>
<dbReference type="InterPro" id="IPR050171">
    <property type="entry name" value="MFS_Transporters"/>
</dbReference>
<protein>
    <submittedName>
        <fullName evidence="9">MFS transporter</fullName>
    </submittedName>
</protein>
<keyword evidence="5 7" id="KW-1133">Transmembrane helix</keyword>
<dbReference type="EMBL" id="JBHMCG010000057">
    <property type="protein sequence ID" value="MFB9573238.1"/>
    <property type="molecule type" value="Genomic_DNA"/>
</dbReference>
<feature type="domain" description="Major facilitator superfamily (MFS) profile" evidence="8">
    <location>
        <begin position="13"/>
        <end position="394"/>
    </location>
</feature>
<feature type="transmembrane region" description="Helical" evidence="7">
    <location>
        <begin position="249"/>
        <end position="272"/>
    </location>
</feature>
<keyword evidence="4 7" id="KW-0812">Transmembrane</keyword>
<keyword evidence="3" id="KW-1003">Cell membrane</keyword>
<sequence>MRIFGMVRDVPRTVRLLALGGFLNAVVSFTFVYLFVYLTGPRGLTVPQAGVIAGIGGIGLVAGNFTGGWFGDHYGHRRMLLTGALVSGAALVTLPVLPVAAMYGVLPLAQYAAGVVRAANAALVAVSVPEGGRRQSFALMRAASNAGFAVGPPLGALIAAHFSYGPLFVADGLGTLLFAAYASKVLPARGTVHTRPAHDPGAPGLWRELRVRPAVPVLLAAILCVDFVYRQQYSTLPVFLADHGRSAQFYGWLLAINGGVILCLELPVAHALRRRAPLSIVGTGLLLVGLGYAALIPGAGVLFAVTMMVSLTAGEVLYKSTATAYVADQAPSHVQGRFQSLYAGASISGQVLAPPLGGALYAAAPDLLWPVCAVLAGCAGVAVLAARRLRGPVREVAPARTPVPERQAQPG</sequence>
<feature type="transmembrane region" description="Helical" evidence="7">
    <location>
        <begin position="367"/>
        <end position="386"/>
    </location>
</feature>
<feature type="transmembrane region" description="Helical" evidence="7">
    <location>
        <begin position="168"/>
        <end position="188"/>
    </location>
</feature>
<evidence type="ECO:0000256" key="4">
    <source>
        <dbReference type="ARBA" id="ARBA00022692"/>
    </source>
</evidence>
<dbReference type="InterPro" id="IPR011701">
    <property type="entry name" value="MFS"/>
</dbReference>
<dbReference type="InterPro" id="IPR036259">
    <property type="entry name" value="MFS_trans_sf"/>
</dbReference>
<dbReference type="InterPro" id="IPR020846">
    <property type="entry name" value="MFS_dom"/>
</dbReference>
<evidence type="ECO:0000259" key="8">
    <source>
        <dbReference type="PROSITE" id="PS50850"/>
    </source>
</evidence>
<keyword evidence="2" id="KW-0813">Transport</keyword>
<feature type="transmembrane region" description="Helical" evidence="7">
    <location>
        <begin position="48"/>
        <end position="67"/>
    </location>
</feature>
<keyword evidence="10" id="KW-1185">Reference proteome</keyword>
<reference evidence="9 10" key="1">
    <citation type="submission" date="2024-09" db="EMBL/GenBank/DDBJ databases">
        <authorList>
            <person name="Sun Q."/>
            <person name="Mori K."/>
        </authorList>
    </citation>
    <scope>NUCLEOTIDE SEQUENCE [LARGE SCALE GENOMIC DNA]</scope>
    <source>
        <strain evidence="9 10">JCM 3331</strain>
    </source>
</reference>
<dbReference type="Proteomes" id="UP001589710">
    <property type="component" value="Unassembled WGS sequence"/>
</dbReference>
<dbReference type="Gene3D" id="1.20.1250.20">
    <property type="entry name" value="MFS general substrate transporter like domains"/>
    <property type="match status" value="1"/>
</dbReference>
<evidence type="ECO:0000256" key="3">
    <source>
        <dbReference type="ARBA" id="ARBA00022475"/>
    </source>
</evidence>
<evidence type="ECO:0000256" key="7">
    <source>
        <dbReference type="SAM" id="Phobius"/>
    </source>
</evidence>
<comment type="subcellular location">
    <subcellularLocation>
        <location evidence="1">Cell membrane</location>
        <topology evidence="1">Multi-pass membrane protein</topology>
    </subcellularLocation>
</comment>
<gene>
    <name evidence="9" type="ORF">ACFFTL_13135</name>
</gene>
<dbReference type="Pfam" id="PF07690">
    <property type="entry name" value="MFS_1"/>
    <property type="match status" value="1"/>
</dbReference>
<proteinExistence type="predicted"/>